<keyword evidence="2" id="KW-1185">Reference proteome</keyword>
<comment type="caution">
    <text evidence="1">The sequence shown here is derived from an EMBL/GenBank/DDBJ whole genome shotgun (WGS) entry which is preliminary data.</text>
</comment>
<gene>
    <name evidence="1" type="ORF">HUJ06_022726</name>
</gene>
<evidence type="ECO:0000313" key="1">
    <source>
        <dbReference type="EMBL" id="DAD21263.1"/>
    </source>
</evidence>
<dbReference type="AlphaFoldDB" id="A0A822XNI3"/>
<proteinExistence type="predicted"/>
<protein>
    <submittedName>
        <fullName evidence="1">Uncharacterized protein</fullName>
    </submittedName>
</protein>
<dbReference type="Proteomes" id="UP000607653">
    <property type="component" value="Unassembled WGS sequence"/>
</dbReference>
<dbReference type="EMBL" id="DUZY01000001">
    <property type="protein sequence ID" value="DAD21263.1"/>
    <property type="molecule type" value="Genomic_DNA"/>
</dbReference>
<accession>A0A822XNI3</accession>
<reference evidence="1 2" key="1">
    <citation type="journal article" date="2020" name="Mol. Biol. Evol.">
        <title>Distinct Expression and Methylation Patterns for Genes with Different Fates following a Single Whole-Genome Duplication in Flowering Plants.</title>
        <authorList>
            <person name="Shi T."/>
            <person name="Rahmani R.S."/>
            <person name="Gugger P.F."/>
            <person name="Wang M."/>
            <person name="Li H."/>
            <person name="Zhang Y."/>
            <person name="Li Z."/>
            <person name="Wang Q."/>
            <person name="Van de Peer Y."/>
            <person name="Marchal K."/>
            <person name="Chen J."/>
        </authorList>
    </citation>
    <scope>NUCLEOTIDE SEQUENCE [LARGE SCALE GENOMIC DNA]</scope>
    <source>
        <tissue evidence="1">Leaf</tissue>
    </source>
</reference>
<organism evidence="1 2">
    <name type="scientific">Nelumbo nucifera</name>
    <name type="common">Sacred lotus</name>
    <dbReference type="NCBI Taxonomy" id="4432"/>
    <lineage>
        <taxon>Eukaryota</taxon>
        <taxon>Viridiplantae</taxon>
        <taxon>Streptophyta</taxon>
        <taxon>Embryophyta</taxon>
        <taxon>Tracheophyta</taxon>
        <taxon>Spermatophyta</taxon>
        <taxon>Magnoliopsida</taxon>
        <taxon>Proteales</taxon>
        <taxon>Nelumbonaceae</taxon>
        <taxon>Nelumbo</taxon>
    </lineage>
</organism>
<evidence type="ECO:0000313" key="2">
    <source>
        <dbReference type="Proteomes" id="UP000607653"/>
    </source>
</evidence>
<name>A0A822XNI3_NELNU</name>
<sequence>MRRRRSIEGSYEMNRTLDVFNESGAALIVSCFVSVVSDNIICLHPGISNPLALIVSCLASVVSNNIVCLHPGISITVHGENPVSAIINSTQIRTNSSPNCCSNTGKSGISR</sequence>